<dbReference type="AlphaFoldDB" id="A0A1E7EUX9"/>
<evidence type="ECO:0000256" key="2">
    <source>
        <dbReference type="SAM" id="Phobius"/>
    </source>
</evidence>
<sequence length="274" mass="31997">MHAFHDHFIRHPDADCERDSENENDDFIKSQSLNERSKNTNYIVHFRQPSFTQEPPLLLSAIDEDHEIFFKLVDNDNNHDHQKDCYEYDGCDNNQNRISNRKFNVIYPIMIYFITILTIVLSATIANQKGIESIPIVEPISVPIPIPIAVVQEELSPTTTTSTTDPHRRQQQQQQHQEQQQQQNHDFNFDNNNAFLIPPTTMMTATMTAKMIDKRTIQQNNNNDNNFDRNKRIGNNDDEDSNNEAENDKKNNEQIIADVTRKFLREHSPPSFEM</sequence>
<feature type="compositionally biased region" description="Basic and acidic residues" evidence="1">
    <location>
        <begin position="226"/>
        <end position="235"/>
    </location>
</feature>
<dbReference type="InParanoid" id="A0A1E7EUX9"/>
<evidence type="ECO:0000256" key="1">
    <source>
        <dbReference type="SAM" id="MobiDB-lite"/>
    </source>
</evidence>
<feature type="transmembrane region" description="Helical" evidence="2">
    <location>
        <begin position="105"/>
        <end position="126"/>
    </location>
</feature>
<dbReference type="KEGG" id="fcy:FRACYDRAFT_247922"/>
<reference evidence="3 4" key="1">
    <citation type="submission" date="2016-09" db="EMBL/GenBank/DDBJ databases">
        <title>Extensive genetic diversity and differential bi-allelic expression allows diatom success in the polar Southern Ocean.</title>
        <authorList>
            <consortium name="DOE Joint Genome Institute"/>
            <person name="Mock T."/>
            <person name="Otillar R.P."/>
            <person name="Strauss J."/>
            <person name="Dupont C."/>
            <person name="Frickenhaus S."/>
            <person name="Maumus F."/>
            <person name="Mcmullan M."/>
            <person name="Sanges R."/>
            <person name="Schmutz J."/>
            <person name="Toseland A."/>
            <person name="Valas R."/>
            <person name="Veluchamy A."/>
            <person name="Ward B.J."/>
            <person name="Allen A."/>
            <person name="Barry K."/>
            <person name="Falciatore A."/>
            <person name="Ferrante M."/>
            <person name="Fortunato A.E."/>
            <person name="Gloeckner G."/>
            <person name="Gruber A."/>
            <person name="Hipkin R."/>
            <person name="Janech M."/>
            <person name="Kroth P."/>
            <person name="Leese F."/>
            <person name="Lindquist E."/>
            <person name="Lyon B.R."/>
            <person name="Martin J."/>
            <person name="Mayer C."/>
            <person name="Parker M."/>
            <person name="Quesneville H."/>
            <person name="Raymond J."/>
            <person name="Uhlig C."/>
            <person name="Valentin K.U."/>
            <person name="Worden A.Z."/>
            <person name="Armbrust E.V."/>
            <person name="Bowler C."/>
            <person name="Green B."/>
            <person name="Moulton V."/>
            <person name="Van Oosterhout C."/>
            <person name="Grigoriev I."/>
        </authorList>
    </citation>
    <scope>NUCLEOTIDE SEQUENCE [LARGE SCALE GENOMIC DNA]</scope>
    <source>
        <strain evidence="3 4">CCMP1102</strain>
    </source>
</reference>
<proteinExistence type="predicted"/>
<name>A0A1E7EUX9_9STRA</name>
<feature type="compositionally biased region" description="Low complexity" evidence="1">
    <location>
        <begin position="171"/>
        <end position="183"/>
    </location>
</feature>
<keyword evidence="2" id="KW-0812">Transmembrane</keyword>
<keyword evidence="4" id="KW-1185">Reference proteome</keyword>
<feature type="region of interest" description="Disordered" evidence="1">
    <location>
        <begin position="216"/>
        <end position="254"/>
    </location>
</feature>
<feature type="region of interest" description="Disordered" evidence="1">
    <location>
        <begin position="156"/>
        <end position="183"/>
    </location>
</feature>
<dbReference type="EMBL" id="KV784374">
    <property type="protein sequence ID" value="OEU09666.1"/>
    <property type="molecule type" value="Genomic_DNA"/>
</dbReference>
<feature type="compositionally biased region" description="Acidic residues" evidence="1">
    <location>
        <begin position="236"/>
        <end position="245"/>
    </location>
</feature>
<gene>
    <name evidence="3" type="ORF">FRACYDRAFT_247922</name>
</gene>
<evidence type="ECO:0000313" key="4">
    <source>
        <dbReference type="Proteomes" id="UP000095751"/>
    </source>
</evidence>
<keyword evidence="2" id="KW-1133">Transmembrane helix</keyword>
<organism evidence="3 4">
    <name type="scientific">Fragilariopsis cylindrus CCMP1102</name>
    <dbReference type="NCBI Taxonomy" id="635003"/>
    <lineage>
        <taxon>Eukaryota</taxon>
        <taxon>Sar</taxon>
        <taxon>Stramenopiles</taxon>
        <taxon>Ochrophyta</taxon>
        <taxon>Bacillariophyta</taxon>
        <taxon>Bacillariophyceae</taxon>
        <taxon>Bacillariophycidae</taxon>
        <taxon>Bacillariales</taxon>
        <taxon>Bacillariaceae</taxon>
        <taxon>Fragilariopsis</taxon>
    </lineage>
</organism>
<accession>A0A1E7EUX9</accession>
<keyword evidence="2" id="KW-0472">Membrane</keyword>
<protein>
    <submittedName>
        <fullName evidence="3">Uncharacterized protein</fullName>
    </submittedName>
</protein>
<evidence type="ECO:0000313" key="3">
    <source>
        <dbReference type="EMBL" id="OEU09666.1"/>
    </source>
</evidence>
<dbReference type="Proteomes" id="UP000095751">
    <property type="component" value="Unassembled WGS sequence"/>
</dbReference>